<keyword evidence="3" id="KW-1185">Reference proteome</keyword>
<evidence type="ECO:0000313" key="2">
    <source>
        <dbReference type="EMBL" id="GIZ04223.1"/>
    </source>
</evidence>
<organism evidence="2 3">
    <name type="scientific">Caerostris extrusa</name>
    <name type="common">Bark spider</name>
    <name type="synonym">Caerostris bankana</name>
    <dbReference type="NCBI Taxonomy" id="172846"/>
    <lineage>
        <taxon>Eukaryota</taxon>
        <taxon>Metazoa</taxon>
        <taxon>Ecdysozoa</taxon>
        <taxon>Arthropoda</taxon>
        <taxon>Chelicerata</taxon>
        <taxon>Arachnida</taxon>
        <taxon>Araneae</taxon>
        <taxon>Araneomorphae</taxon>
        <taxon>Entelegynae</taxon>
        <taxon>Araneoidea</taxon>
        <taxon>Araneidae</taxon>
        <taxon>Caerostris</taxon>
    </lineage>
</organism>
<reference evidence="2 3" key="1">
    <citation type="submission" date="2021-06" db="EMBL/GenBank/DDBJ databases">
        <title>Caerostris extrusa draft genome.</title>
        <authorList>
            <person name="Kono N."/>
            <person name="Arakawa K."/>
        </authorList>
    </citation>
    <scope>NUCLEOTIDE SEQUENCE [LARGE SCALE GENOMIC DNA]</scope>
</reference>
<gene>
    <name evidence="2" type="ORF">CEXT_705681</name>
</gene>
<proteinExistence type="predicted"/>
<comment type="caution">
    <text evidence="2">The sequence shown here is derived from an EMBL/GenBank/DDBJ whole genome shotgun (WGS) entry which is preliminary data.</text>
</comment>
<feature type="compositionally biased region" description="Low complexity" evidence="1">
    <location>
        <begin position="35"/>
        <end position="46"/>
    </location>
</feature>
<feature type="compositionally biased region" description="Basic and acidic residues" evidence="1">
    <location>
        <begin position="9"/>
        <end position="18"/>
    </location>
</feature>
<name>A0AAV4YB57_CAEEX</name>
<protein>
    <submittedName>
        <fullName evidence="2">Uncharacterized protein</fullName>
    </submittedName>
</protein>
<dbReference type="AlphaFoldDB" id="A0AAV4YB57"/>
<feature type="region of interest" description="Disordered" evidence="1">
    <location>
        <begin position="1"/>
        <end position="69"/>
    </location>
</feature>
<evidence type="ECO:0000256" key="1">
    <source>
        <dbReference type="SAM" id="MobiDB-lite"/>
    </source>
</evidence>
<feature type="compositionally biased region" description="Basic residues" evidence="1">
    <location>
        <begin position="58"/>
        <end position="69"/>
    </location>
</feature>
<accession>A0AAV4YB57</accession>
<dbReference type="Proteomes" id="UP001054945">
    <property type="component" value="Unassembled WGS sequence"/>
</dbReference>
<evidence type="ECO:0000313" key="3">
    <source>
        <dbReference type="Proteomes" id="UP001054945"/>
    </source>
</evidence>
<sequence>MNTRGKGSKRFDKNDEILPKTSVKSTGEKIIKRNSTSSPPLLQSSTILNGGERGNNRQQKKKEKKKKKKECYPEVSKTIFDKNKIAKIFCWSDKYERIRIMSRKRFTFF</sequence>
<dbReference type="EMBL" id="BPLR01001704">
    <property type="protein sequence ID" value="GIZ04223.1"/>
    <property type="molecule type" value="Genomic_DNA"/>
</dbReference>